<evidence type="ECO:0000259" key="1">
    <source>
        <dbReference type="PROSITE" id="PS51352"/>
    </source>
</evidence>
<dbReference type="GO" id="GO:0016209">
    <property type="term" value="F:antioxidant activity"/>
    <property type="evidence" value="ECO:0007669"/>
    <property type="project" value="InterPro"/>
</dbReference>
<dbReference type="InterPro" id="IPR000866">
    <property type="entry name" value="AhpC/TSA"/>
</dbReference>
<dbReference type="PROSITE" id="PS51352">
    <property type="entry name" value="THIOREDOXIN_2"/>
    <property type="match status" value="1"/>
</dbReference>
<dbReference type="Gene3D" id="3.40.30.10">
    <property type="entry name" value="Glutaredoxin"/>
    <property type="match status" value="1"/>
</dbReference>
<proteinExistence type="predicted"/>
<evidence type="ECO:0000313" key="3">
    <source>
        <dbReference type="Proteomes" id="UP000199205"/>
    </source>
</evidence>
<sequence>MPDSFTDRPLQPGDHAPNVVLDAITRQGKVSIDEFRGQRPVLVGLFRGLHCPFCRRQITSMASLAGDLRELGIDSLTVVNTPIERARLYFRYHPLPNLLAASDPDRISHRAFGLPNVEFTESETAWPHKVGMDVLTSMKIDMPKELPEPMGVMAATEYLDKADGYEFTEDDRQMIAGGEGQLVGEFLLDRNGVVRWCFTEVADNGRQMFGVPAAQDLMSAASNVAA</sequence>
<dbReference type="OrthoDB" id="9809746at2"/>
<accession>A0A1C3V140</accession>
<dbReference type="GO" id="GO:0016491">
    <property type="term" value="F:oxidoreductase activity"/>
    <property type="evidence" value="ECO:0007669"/>
    <property type="project" value="InterPro"/>
</dbReference>
<dbReference type="EMBL" id="FMAF01000004">
    <property type="protein sequence ID" value="SCB21394.1"/>
    <property type="molecule type" value="Genomic_DNA"/>
</dbReference>
<organism evidence="2 3">
    <name type="scientific">Rhizobium lusitanum</name>
    <dbReference type="NCBI Taxonomy" id="293958"/>
    <lineage>
        <taxon>Bacteria</taxon>
        <taxon>Pseudomonadati</taxon>
        <taxon>Pseudomonadota</taxon>
        <taxon>Alphaproteobacteria</taxon>
        <taxon>Hyphomicrobiales</taxon>
        <taxon>Rhizobiaceae</taxon>
        <taxon>Rhizobium/Agrobacterium group</taxon>
        <taxon>Rhizobium</taxon>
    </lineage>
</organism>
<dbReference type="Pfam" id="PF00578">
    <property type="entry name" value="AhpC-TSA"/>
    <property type="match status" value="1"/>
</dbReference>
<dbReference type="Proteomes" id="UP000199205">
    <property type="component" value="Unassembled WGS sequence"/>
</dbReference>
<dbReference type="RefSeq" id="WP_037200486.1">
    <property type="nucleotide sequence ID" value="NZ_FMAF01000004.1"/>
</dbReference>
<gene>
    <name evidence="2" type="ORF">GA0061101_10424</name>
</gene>
<protein>
    <submittedName>
        <fullName evidence="2">AhpC/TSA family protein</fullName>
    </submittedName>
</protein>
<dbReference type="CDD" id="cd02970">
    <property type="entry name" value="PRX_like2"/>
    <property type="match status" value="1"/>
</dbReference>
<dbReference type="AlphaFoldDB" id="A0A1C3V140"/>
<dbReference type="InterPro" id="IPR013766">
    <property type="entry name" value="Thioredoxin_domain"/>
</dbReference>
<dbReference type="InterPro" id="IPR036249">
    <property type="entry name" value="Thioredoxin-like_sf"/>
</dbReference>
<reference evidence="2 3" key="1">
    <citation type="submission" date="2016-08" db="EMBL/GenBank/DDBJ databases">
        <authorList>
            <person name="Seilhamer J.J."/>
        </authorList>
    </citation>
    <scope>NUCLEOTIDE SEQUENCE [LARGE SCALE GENOMIC DNA]</scope>
    <source>
        <strain evidence="2 3">P1-7</strain>
    </source>
</reference>
<dbReference type="SUPFAM" id="SSF52833">
    <property type="entry name" value="Thioredoxin-like"/>
    <property type="match status" value="1"/>
</dbReference>
<evidence type="ECO:0000313" key="2">
    <source>
        <dbReference type="EMBL" id="SCB21394.1"/>
    </source>
</evidence>
<name>A0A1C3V140_9HYPH</name>
<feature type="domain" description="Thioredoxin" evidence="1">
    <location>
        <begin position="10"/>
        <end position="226"/>
    </location>
</feature>